<reference evidence="8" key="1">
    <citation type="submission" date="2019-08" db="EMBL/GenBank/DDBJ databases">
        <title>The genome of the North American firefly Photinus pyralis.</title>
        <authorList>
            <consortium name="Photinus pyralis genome working group"/>
            <person name="Fallon T.R."/>
            <person name="Sander Lower S.E."/>
            <person name="Weng J.-K."/>
        </authorList>
    </citation>
    <scope>NUCLEOTIDE SEQUENCE</scope>
    <source>
        <strain evidence="8">TRF0915ILg1</strain>
        <tissue evidence="8">Whole body</tissue>
    </source>
</reference>
<dbReference type="InterPro" id="IPR016187">
    <property type="entry name" value="CTDL_fold"/>
</dbReference>
<gene>
    <name evidence="8" type="ORF">ILUMI_22112</name>
</gene>
<evidence type="ECO:0000256" key="4">
    <source>
        <dbReference type="SAM" id="SignalP"/>
    </source>
</evidence>
<evidence type="ECO:0000259" key="7">
    <source>
        <dbReference type="PROSITE" id="PS50923"/>
    </source>
</evidence>
<dbReference type="SUPFAM" id="SSF53300">
    <property type="entry name" value="vWA-like"/>
    <property type="match status" value="1"/>
</dbReference>
<accession>A0A8K0CHQ2</accession>
<dbReference type="OrthoDB" id="6337382at2759"/>
<dbReference type="InterPro" id="IPR035976">
    <property type="entry name" value="Sushi/SCR/CCP_sf"/>
</dbReference>
<dbReference type="PROSITE" id="PS50923">
    <property type="entry name" value="SUSHI"/>
    <property type="match status" value="1"/>
</dbReference>
<feature type="domain" description="C-type lectin" evidence="5">
    <location>
        <begin position="467"/>
        <end position="589"/>
    </location>
</feature>
<dbReference type="InterPro" id="IPR036465">
    <property type="entry name" value="vWFA_dom_sf"/>
</dbReference>
<organism evidence="8 9">
    <name type="scientific">Ignelater luminosus</name>
    <name type="common">Cucubano</name>
    <name type="synonym">Pyrophorus luminosus</name>
    <dbReference type="NCBI Taxonomy" id="2038154"/>
    <lineage>
        <taxon>Eukaryota</taxon>
        <taxon>Metazoa</taxon>
        <taxon>Ecdysozoa</taxon>
        <taxon>Arthropoda</taxon>
        <taxon>Hexapoda</taxon>
        <taxon>Insecta</taxon>
        <taxon>Pterygota</taxon>
        <taxon>Neoptera</taxon>
        <taxon>Endopterygota</taxon>
        <taxon>Coleoptera</taxon>
        <taxon>Polyphaga</taxon>
        <taxon>Elateriformia</taxon>
        <taxon>Elateroidea</taxon>
        <taxon>Elateridae</taxon>
        <taxon>Agrypninae</taxon>
        <taxon>Pyrophorini</taxon>
        <taxon>Ignelater</taxon>
    </lineage>
</organism>
<feature type="domain" description="C-type lectin" evidence="5">
    <location>
        <begin position="890"/>
        <end position="992"/>
    </location>
</feature>
<keyword evidence="3" id="KW-0768">Sushi</keyword>
<dbReference type="AlphaFoldDB" id="A0A8K0CHQ2"/>
<dbReference type="EMBL" id="VTPC01090237">
    <property type="protein sequence ID" value="KAF2884065.1"/>
    <property type="molecule type" value="Genomic_DNA"/>
</dbReference>
<dbReference type="InterPro" id="IPR002035">
    <property type="entry name" value="VWF_A"/>
</dbReference>
<protein>
    <submittedName>
        <fullName evidence="8">Uncharacterized protein</fullName>
    </submittedName>
</protein>
<evidence type="ECO:0000256" key="2">
    <source>
        <dbReference type="ARBA" id="ARBA00023157"/>
    </source>
</evidence>
<comment type="caution">
    <text evidence="8">The sequence shown here is derived from an EMBL/GenBank/DDBJ whole genome shotgun (WGS) entry which is preliminary data.</text>
</comment>
<dbReference type="GO" id="GO:0032991">
    <property type="term" value="C:protein-containing complex"/>
    <property type="evidence" value="ECO:0007669"/>
    <property type="project" value="UniProtKB-ARBA"/>
</dbReference>
<dbReference type="PANTHER" id="PTHR45784">
    <property type="entry name" value="C-TYPE LECTIN DOMAIN FAMILY 20 MEMBER A-RELATED"/>
    <property type="match status" value="1"/>
</dbReference>
<feature type="domain" description="C-type lectin" evidence="5">
    <location>
        <begin position="330"/>
        <end position="454"/>
    </location>
</feature>
<dbReference type="SUPFAM" id="SSF57535">
    <property type="entry name" value="Complement control module/SCR domain"/>
    <property type="match status" value="1"/>
</dbReference>
<dbReference type="InterPro" id="IPR016186">
    <property type="entry name" value="C-type_lectin-like/link_sf"/>
</dbReference>
<evidence type="ECO:0000259" key="6">
    <source>
        <dbReference type="PROSITE" id="PS50234"/>
    </source>
</evidence>
<sequence>MWKFFLLHLCFVLSNTYDLEPHKMETTVERFRFGDYDFIFYSKDANWAEAYTICKATHSRLAVVNTLDRARFLADALTQTKVVFEDVWIGGRFSSDRWRWASTGKTFSRLTKDYPPWLNYPTQRGKNCLSLDRRNHRDPIFVEKKCTILRGFVCEESVVRSLDTVPEAGNEIKINNSQYFLYHARVTWEEALAFCKQTESRLAIIPDLGTAKALVSLMRKSRPAFENAWIGARRYYMDWLWVPTEQELLNETGSGGYPPWRFDRPIDEMKSCVILDHHPCHLLLHVQSLRQHQCEEPWFIEEECNLKKDFICESASETNVEQVRQYQITVDQITYIFFSEQKTWEEALIVCENFSMTLATPETDRQWELIITYMGDMQREFDHIWLGGRWFPNEWAWLNNRSIPLPSNKTYPPWCTSYEIHEDDQDCLNLDRDAHAAAVIYGYDCSIPQQFVCQFDNADAIELPDVTKSNEYKYKANMKRTHFEAEYECKQNDSFLAIVSDMKSAQELAVLLPRDTLVWIGGKRIGNVWRWTRTRQIIPDIIAEDSYPPWESFASTIGQRMCLAMKSGYREQPFFVERPCGDTLDYVCQAEDKDLPSPDIIMDYNGIKHFFYNKEVSWFEAVDICHSGNLFLVNVGNLGLAKFLLQGMGDNHSQWTSGKETLPGSWSWITTGLKVPSQIKRGYPPWLNDTVPLNSAPECLLLKDVKENPAFTSENCTEKHSFVCIDKIFVVNETEIDVGNVTISIQDMITSISKAKQSCIDNGKSVIDFTKMNETQLLDIFKMEKVKSVWVDVIYNEKGKWVHADTDEEFRTKLDFPDRDTHPINDPKSCLTLHLTPEEKLVLWPSLCSDFSRIVCMTNETKKPVPTKFEKVINDSASLIAFLDNTAIYDSNLRCNDIGGEIVNRLMSNSAIEFFKTLPPEYERFWLGAKFINQSWRWSDGTNVTLKGLPQPTEIKYPNETSVYETTCLIYSTEIDGLESVDCAEKYSTVCEKIVLKCQPRTIPRNIEWTPAKCAEEKSNAGTVCRAKCLGMFNLVGRENYVCVKGRWSYYKEPTCRSNKLQAKALIKLIKKDILSEFVRSSFLFVVDNGMLPQKGTERLNYAKSLQFAKNLANTIPLGSNRRVGVELYTYKAIMMDLLENSNCYLIYTIDSVLMRSQLSRNKPNYHNAFVVAEREFINKTVMKDGGAFIFFFATRPDTSSVQKRTEITNHLKENGITIVVIMVGEEINRSQMEEMASSKYDGLQLYSFKTLKGLEDATKVLKSESKVSGGVCGREYIG</sequence>
<dbReference type="Pfam" id="PF00059">
    <property type="entry name" value="Lectin_C"/>
    <property type="match status" value="5"/>
</dbReference>
<dbReference type="PROSITE" id="PS50234">
    <property type="entry name" value="VWFA"/>
    <property type="match status" value="1"/>
</dbReference>
<proteinExistence type="predicted"/>
<evidence type="ECO:0000259" key="5">
    <source>
        <dbReference type="PROSITE" id="PS50041"/>
    </source>
</evidence>
<feature type="signal peptide" evidence="4">
    <location>
        <begin position="1"/>
        <end position="16"/>
    </location>
</feature>
<dbReference type="PANTHER" id="PTHR45784:SF3">
    <property type="entry name" value="C-TYPE LECTIN DOMAIN FAMILY 4 MEMBER K-LIKE-RELATED"/>
    <property type="match status" value="1"/>
</dbReference>
<evidence type="ECO:0000313" key="8">
    <source>
        <dbReference type="EMBL" id="KAF2884065.1"/>
    </source>
</evidence>
<dbReference type="PROSITE" id="PS50041">
    <property type="entry name" value="C_TYPE_LECTIN_2"/>
    <property type="match status" value="6"/>
</dbReference>
<dbReference type="Gene3D" id="3.40.50.410">
    <property type="entry name" value="von Willebrand factor, type A domain"/>
    <property type="match status" value="1"/>
</dbReference>
<dbReference type="Proteomes" id="UP000801492">
    <property type="component" value="Unassembled WGS sequence"/>
</dbReference>
<keyword evidence="1 4" id="KW-0732">Signal</keyword>
<dbReference type="InterPro" id="IPR000436">
    <property type="entry name" value="Sushi_SCR_CCP_dom"/>
</dbReference>
<feature type="disulfide bond" evidence="3">
    <location>
        <begin position="1029"/>
        <end position="1056"/>
    </location>
</feature>
<dbReference type="SMART" id="SM00034">
    <property type="entry name" value="CLECT"/>
    <property type="match status" value="6"/>
</dbReference>
<feature type="domain" description="C-type lectin" evidence="5">
    <location>
        <begin position="604"/>
        <end position="725"/>
    </location>
</feature>
<dbReference type="SUPFAM" id="SSF56436">
    <property type="entry name" value="C-type lectin-like"/>
    <property type="match status" value="6"/>
</dbReference>
<evidence type="ECO:0000313" key="9">
    <source>
        <dbReference type="Proteomes" id="UP000801492"/>
    </source>
</evidence>
<feature type="chain" id="PRO_5035471153" evidence="4">
    <location>
        <begin position="17"/>
        <end position="1279"/>
    </location>
</feature>
<dbReference type="Gene3D" id="3.10.100.10">
    <property type="entry name" value="Mannose-Binding Protein A, subunit A"/>
    <property type="match status" value="6"/>
</dbReference>
<feature type="domain" description="C-type lectin" evidence="5">
    <location>
        <begin position="174"/>
        <end position="313"/>
    </location>
</feature>
<evidence type="ECO:0000256" key="1">
    <source>
        <dbReference type="ARBA" id="ARBA00022729"/>
    </source>
</evidence>
<feature type="domain" description="VWFA" evidence="6">
    <location>
        <begin position="1082"/>
        <end position="1262"/>
    </location>
</feature>
<feature type="domain" description="Sushi" evidence="7">
    <location>
        <begin position="996"/>
        <end position="1058"/>
    </location>
</feature>
<dbReference type="InterPro" id="IPR001304">
    <property type="entry name" value="C-type_lectin-like"/>
</dbReference>
<dbReference type="CDD" id="cd00037">
    <property type="entry name" value="CLECT"/>
    <property type="match status" value="6"/>
</dbReference>
<feature type="domain" description="C-type lectin" evidence="5">
    <location>
        <begin position="33"/>
        <end position="155"/>
    </location>
</feature>
<keyword evidence="9" id="KW-1185">Reference proteome</keyword>
<name>A0A8K0CHQ2_IGNLU</name>
<keyword evidence="2 3" id="KW-1015">Disulfide bond</keyword>
<evidence type="ECO:0000256" key="3">
    <source>
        <dbReference type="PROSITE-ProRule" id="PRU00302"/>
    </source>
</evidence>
<comment type="caution">
    <text evidence="3">Lacks conserved residue(s) required for the propagation of feature annotation.</text>
</comment>